<gene>
    <name evidence="8" type="primary">cyc1</name>
    <name evidence="8" type="ORF">ANTHELSMS3_02647</name>
</gene>
<dbReference type="Gene3D" id="1.10.760.10">
    <property type="entry name" value="Cytochrome c-like domain"/>
    <property type="match status" value="3"/>
</dbReference>
<dbReference type="Pfam" id="PF13442">
    <property type="entry name" value="Cytochrome_CBB3"/>
    <property type="match status" value="1"/>
</dbReference>
<keyword evidence="2 6" id="KW-0349">Heme</keyword>
<keyword evidence="5 6" id="KW-0408">Iron</keyword>
<evidence type="ECO:0000313" key="8">
    <source>
        <dbReference type="EMBL" id="ASP21307.1"/>
    </source>
</evidence>
<dbReference type="InterPro" id="IPR036909">
    <property type="entry name" value="Cyt_c-like_dom_sf"/>
</dbReference>
<dbReference type="OrthoDB" id="9773456at2"/>
<evidence type="ECO:0000256" key="1">
    <source>
        <dbReference type="ARBA" id="ARBA00022448"/>
    </source>
</evidence>
<keyword evidence="4" id="KW-0249">Electron transport</keyword>
<feature type="domain" description="Cytochrome c" evidence="7">
    <location>
        <begin position="163"/>
        <end position="242"/>
    </location>
</feature>
<proteinExistence type="predicted"/>
<evidence type="ECO:0000256" key="5">
    <source>
        <dbReference type="ARBA" id="ARBA00023004"/>
    </source>
</evidence>
<evidence type="ECO:0000256" key="2">
    <source>
        <dbReference type="ARBA" id="ARBA00022617"/>
    </source>
</evidence>
<evidence type="ECO:0000313" key="9">
    <source>
        <dbReference type="Proteomes" id="UP000203589"/>
    </source>
</evidence>
<dbReference type="AlphaFoldDB" id="A0A222E532"/>
<dbReference type="InterPro" id="IPR009056">
    <property type="entry name" value="Cyt_c-like_dom"/>
</dbReference>
<dbReference type="GO" id="GO:0046872">
    <property type="term" value="F:metal ion binding"/>
    <property type="evidence" value="ECO:0007669"/>
    <property type="project" value="UniProtKB-KW"/>
</dbReference>
<name>A0A222E532_9RHOB</name>
<dbReference type="PANTHER" id="PTHR33751:SF9">
    <property type="entry name" value="CYTOCHROME C4"/>
    <property type="match status" value="1"/>
</dbReference>
<evidence type="ECO:0000256" key="3">
    <source>
        <dbReference type="ARBA" id="ARBA00022723"/>
    </source>
</evidence>
<keyword evidence="3 6" id="KW-0479">Metal-binding</keyword>
<keyword evidence="1" id="KW-0813">Transport</keyword>
<dbReference type="PROSITE" id="PS51007">
    <property type="entry name" value="CYTC"/>
    <property type="match status" value="3"/>
</dbReference>
<keyword evidence="9" id="KW-1185">Reference proteome</keyword>
<dbReference type="InterPro" id="IPR050597">
    <property type="entry name" value="Cytochrome_c_Oxidase_Subunit"/>
</dbReference>
<feature type="domain" description="Cytochrome c" evidence="7">
    <location>
        <begin position="253"/>
        <end position="342"/>
    </location>
</feature>
<reference evidence="8 9" key="1">
    <citation type="submission" date="2017-07" db="EMBL/GenBank/DDBJ databases">
        <title>Genome Sequence of Antarctobacter heliothermus Strain SMS3 Isolated from a culture of the Diatom Skeletonema marinoi.</title>
        <authorList>
            <person name="Topel M."/>
            <person name="Pinder M.I.M."/>
            <person name="Johansson O.N."/>
            <person name="Kourtchenko O."/>
            <person name="Godhe A."/>
            <person name="Clarke A.K."/>
        </authorList>
    </citation>
    <scope>NUCLEOTIDE SEQUENCE [LARGE SCALE GENOMIC DNA]</scope>
    <source>
        <strain evidence="8 9">SMS3</strain>
    </source>
</reference>
<protein>
    <submittedName>
        <fullName evidence="8">Cytochrome c-552</fullName>
    </submittedName>
</protein>
<accession>A0A222E532</accession>
<dbReference type="GO" id="GO:0020037">
    <property type="term" value="F:heme binding"/>
    <property type="evidence" value="ECO:0007669"/>
    <property type="project" value="InterPro"/>
</dbReference>
<dbReference type="EMBL" id="CP022540">
    <property type="protein sequence ID" value="ASP21307.1"/>
    <property type="molecule type" value="Genomic_DNA"/>
</dbReference>
<dbReference type="GO" id="GO:0009055">
    <property type="term" value="F:electron transfer activity"/>
    <property type="evidence" value="ECO:0007669"/>
    <property type="project" value="InterPro"/>
</dbReference>
<dbReference type="RefSeq" id="WP_094035237.1">
    <property type="nucleotide sequence ID" value="NZ_CP022540.1"/>
</dbReference>
<feature type="domain" description="Cytochrome c" evidence="7">
    <location>
        <begin position="70"/>
        <end position="156"/>
    </location>
</feature>
<evidence type="ECO:0000256" key="4">
    <source>
        <dbReference type="ARBA" id="ARBA00022982"/>
    </source>
</evidence>
<dbReference type="Proteomes" id="UP000203589">
    <property type="component" value="Chromosome"/>
</dbReference>
<sequence>MRQVLQTLAALAAFGAVGAVGVVGFGLYNVSARQGHLPGVGIVLHTTFKQSVRLRAPGPEAVPDTIDHPDRIALGAMHFQTACAFCHSAPGRERSATSRAMNPPPPHIAEIAAAWQPRHLFWIIREGIKMSGMPAWPVPGHEDEIWSVVAYLNAVPDMAVDQKSALPGADMARSTCSDCHGQDGRSTNAFVPRLDILTREQIADALFQYRSGARSSGIMAEVAVVLDDDAITALATRFGRPDGPDSGGDLSLGPANEGRALATRGTDDVPACIACHGPGRRADAPVAPALSGQAQQYLATQLRLWRAGERGGGKRAETMRKAAQDLSDANIEMLADWFAGLDPAR</sequence>
<dbReference type="SUPFAM" id="SSF46626">
    <property type="entry name" value="Cytochrome c"/>
    <property type="match status" value="3"/>
</dbReference>
<dbReference type="PANTHER" id="PTHR33751">
    <property type="entry name" value="CBB3-TYPE CYTOCHROME C OXIDASE SUBUNIT FIXP"/>
    <property type="match status" value="1"/>
</dbReference>
<evidence type="ECO:0000259" key="7">
    <source>
        <dbReference type="PROSITE" id="PS51007"/>
    </source>
</evidence>
<organism evidence="8 9">
    <name type="scientific">Antarctobacter heliothermus</name>
    <dbReference type="NCBI Taxonomy" id="74033"/>
    <lineage>
        <taxon>Bacteria</taxon>
        <taxon>Pseudomonadati</taxon>
        <taxon>Pseudomonadota</taxon>
        <taxon>Alphaproteobacteria</taxon>
        <taxon>Rhodobacterales</taxon>
        <taxon>Roseobacteraceae</taxon>
        <taxon>Antarctobacter</taxon>
    </lineage>
</organism>
<dbReference type="KEGG" id="aht:ANTHELSMS3_02647"/>
<evidence type="ECO:0000256" key="6">
    <source>
        <dbReference type="PROSITE-ProRule" id="PRU00433"/>
    </source>
</evidence>